<evidence type="ECO:0000313" key="2">
    <source>
        <dbReference type="EMBL" id="ADN12380.1"/>
    </source>
</evidence>
<name>E0U644_GLOV7</name>
<dbReference type="HOGENOM" id="CLU_106284_0_0_3"/>
<reference evidence="3" key="1">
    <citation type="journal article" date="2011" name="MBio">
        <title>Novel metabolic attributes of the genus Cyanothece, comprising a group of unicellular nitrogen-fixing Cyanobacteria.</title>
        <authorList>
            <person name="Bandyopadhyay A."/>
            <person name="Elvitigala T."/>
            <person name="Welsh E."/>
            <person name="Stockel J."/>
            <person name="Liberton M."/>
            <person name="Min H."/>
            <person name="Sherman L.A."/>
            <person name="Pakrasi H.B."/>
        </authorList>
    </citation>
    <scope>NUCLEOTIDE SEQUENCE [LARGE SCALE GENOMIC DNA]</scope>
    <source>
        <strain evidence="3">PCC 7822</strain>
    </source>
</reference>
<dbReference type="KEGG" id="cyj:Cyan7822_0334"/>
<dbReference type="Gene3D" id="3.30.1380.20">
    <property type="entry name" value="Trafficking protein particle complex subunit 3"/>
    <property type="match status" value="1"/>
</dbReference>
<organism evidence="2 3">
    <name type="scientific">Gloeothece verrucosa (strain PCC 7822)</name>
    <name type="common">Cyanothece sp. (strain PCC 7822)</name>
    <dbReference type="NCBI Taxonomy" id="497965"/>
    <lineage>
        <taxon>Bacteria</taxon>
        <taxon>Bacillati</taxon>
        <taxon>Cyanobacteriota</taxon>
        <taxon>Cyanophyceae</taxon>
        <taxon>Oscillatoriophycideae</taxon>
        <taxon>Chroococcales</taxon>
        <taxon>Aphanothecaceae</taxon>
        <taxon>Gloeothece</taxon>
        <taxon>Gloeothece verrucosa</taxon>
    </lineage>
</organism>
<dbReference type="InterPro" id="IPR004096">
    <property type="entry name" value="V4R"/>
</dbReference>
<dbReference type="Pfam" id="PF02830">
    <property type="entry name" value="V4R"/>
    <property type="match status" value="1"/>
</dbReference>
<dbReference type="PANTHER" id="PTHR35090">
    <property type="entry name" value="DNA-DIRECTED RNA POLYMERASE SUBUNIT I"/>
    <property type="match status" value="1"/>
</dbReference>
<sequence length="224" mass="25098">MIDVSQLLADDSRGNYFSPDAYLQGDIEFGVIENRSGSRLLAIPETLLEGLHAALDEEIGIGSQVVLYSCGRWWGKSFYRRLSEELEAYYGKPLAQMEMIEFLQCLKECWKAHGWGILDIDLKYYQQGFLVIKIGNSPFAETAMANNRPACFIEAGVLSAFFSQLTGQALHCTQTACESMGAEANCFVLGLEERLKIVLAWLEEGHDHATIMELLCRNQPSIEL</sequence>
<dbReference type="EMBL" id="CP002198">
    <property type="protein sequence ID" value="ADN12380.1"/>
    <property type="molecule type" value="Genomic_DNA"/>
</dbReference>
<protein>
    <submittedName>
        <fullName evidence="2">4-vinyl reductase 4VR</fullName>
    </submittedName>
</protein>
<accession>E0U644</accession>
<evidence type="ECO:0000313" key="3">
    <source>
        <dbReference type="Proteomes" id="UP000008206"/>
    </source>
</evidence>
<keyword evidence="3" id="KW-1185">Reference proteome</keyword>
<dbReference type="eggNOG" id="COG1719">
    <property type="taxonomic scope" value="Bacteria"/>
</dbReference>
<proteinExistence type="predicted"/>
<dbReference type="OrthoDB" id="421300at2"/>
<dbReference type="PANTHER" id="PTHR35090:SF1">
    <property type="entry name" value="SLR0144 PROTEIN"/>
    <property type="match status" value="1"/>
</dbReference>
<dbReference type="RefSeq" id="WP_013320490.1">
    <property type="nucleotide sequence ID" value="NC_014501.1"/>
</dbReference>
<dbReference type="STRING" id="497965.Cyan7822_0334"/>
<dbReference type="InterPro" id="IPR024096">
    <property type="entry name" value="NO_sig/Golgi_transp_ligand-bd"/>
</dbReference>
<evidence type="ECO:0000259" key="1">
    <source>
        <dbReference type="SMART" id="SM00989"/>
    </source>
</evidence>
<feature type="domain" description="4-vinyl reductase 4VR" evidence="1">
    <location>
        <begin position="129"/>
        <end position="191"/>
    </location>
</feature>
<dbReference type="Proteomes" id="UP000008206">
    <property type="component" value="Chromosome"/>
</dbReference>
<gene>
    <name evidence="2" type="ordered locus">Cyan7822_0334</name>
</gene>
<dbReference type="AlphaFoldDB" id="E0U644"/>
<dbReference type="SUPFAM" id="SSF111126">
    <property type="entry name" value="Ligand-binding domain in the NO signalling and Golgi transport"/>
    <property type="match status" value="1"/>
</dbReference>
<dbReference type="SMART" id="SM00989">
    <property type="entry name" value="V4R"/>
    <property type="match status" value="1"/>
</dbReference>